<name>A0A6N8IRL0_9BURK</name>
<keyword evidence="5" id="KW-0328">Glycosyltransferase</keyword>
<keyword evidence="7" id="KW-0448">Lipopolysaccharide biosynthesis</keyword>
<dbReference type="PANTHER" id="PTHR30160">
    <property type="entry name" value="TETRAACYLDISACCHARIDE 4'-KINASE-RELATED"/>
    <property type="match status" value="1"/>
</dbReference>
<keyword evidence="3" id="KW-1003">Cell membrane</keyword>
<evidence type="ECO:0000256" key="12">
    <source>
        <dbReference type="ARBA" id="ARBA00044330"/>
    </source>
</evidence>
<dbReference type="InterPro" id="IPR002201">
    <property type="entry name" value="Glyco_trans_9"/>
</dbReference>
<evidence type="ECO:0000256" key="11">
    <source>
        <dbReference type="ARBA" id="ARBA00044190"/>
    </source>
</evidence>
<keyword evidence="6 14" id="KW-0808">Transferase</keyword>
<evidence type="ECO:0000256" key="4">
    <source>
        <dbReference type="ARBA" id="ARBA00022519"/>
    </source>
</evidence>
<accession>A0A6N8IRL0</accession>
<evidence type="ECO:0000256" key="13">
    <source>
        <dbReference type="ARBA" id="ARBA00049201"/>
    </source>
</evidence>
<dbReference type="NCBIfam" id="TIGR02193">
    <property type="entry name" value="heptsyl_trn_I"/>
    <property type="match status" value="1"/>
</dbReference>
<evidence type="ECO:0000256" key="5">
    <source>
        <dbReference type="ARBA" id="ARBA00022676"/>
    </source>
</evidence>
<dbReference type="Pfam" id="PF01075">
    <property type="entry name" value="Glyco_transf_9"/>
    <property type="match status" value="1"/>
</dbReference>
<sequence length="334" mass="36466">MNVLLVKLSSLGDVVQTLPVVHDLHAHFPGVVVDWAVEEGFQDLVRRAPGVRRVLPVAQRRWRKSRWALATRAEVRRHREALQEVAYDAVLDCQGLVKSAWVARHARLAPGGFSATFGNRSELCAWEWPVRHLLQRPIPMPDRIHAVARTRLLAARALGYETPGFLDTAPVYPWAADEPATPPQVLLAHGTTRPDNEWPRAAWTELARRLVADGFGVLLPQASAAEEALALGIATEVGAGTHVLPRLPLAELLDAMARCAGVVGVDSGVSHMGIALDLPLVQVFSQPRVWRAGPLGRAHQRAVGGDAAPGVDAVWEAWQDCWQHRPARAGAVAW</sequence>
<gene>
    <name evidence="14" type="primary">waaC</name>
    <name evidence="14" type="ORF">GON04_08445</name>
</gene>
<evidence type="ECO:0000256" key="3">
    <source>
        <dbReference type="ARBA" id="ARBA00022475"/>
    </source>
</evidence>
<comment type="caution">
    <text evidence="14">The sequence shown here is derived from an EMBL/GenBank/DDBJ whole genome shotgun (WGS) entry which is preliminary data.</text>
</comment>
<protein>
    <recommendedName>
        <fullName evidence="11">Lipopolysaccharide heptosyltransferase 1</fullName>
        <ecNumber evidence="10">2.4.99.23</ecNumber>
    </recommendedName>
    <alternativeName>
        <fullName evidence="12">ADP-heptose:lipopolysaccharide heptosyltransferase I</fullName>
    </alternativeName>
</protein>
<evidence type="ECO:0000256" key="9">
    <source>
        <dbReference type="ARBA" id="ARBA00043995"/>
    </source>
</evidence>
<dbReference type="EC" id="2.4.99.23" evidence="10"/>
<evidence type="ECO:0000256" key="7">
    <source>
        <dbReference type="ARBA" id="ARBA00022985"/>
    </source>
</evidence>
<proteinExistence type="inferred from homology"/>
<dbReference type="GO" id="GO:0008713">
    <property type="term" value="F:ADP-heptose-lipopolysaccharide heptosyltransferase activity"/>
    <property type="evidence" value="ECO:0007669"/>
    <property type="project" value="TreeGrafter"/>
</dbReference>
<keyword evidence="15" id="KW-1185">Reference proteome</keyword>
<dbReference type="GO" id="GO:0005886">
    <property type="term" value="C:plasma membrane"/>
    <property type="evidence" value="ECO:0007669"/>
    <property type="project" value="UniProtKB-SubCell"/>
</dbReference>
<evidence type="ECO:0000313" key="14">
    <source>
        <dbReference type="EMBL" id="MVQ29474.1"/>
    </source>
</evidence>
<dbReference type="Gene3D" id="3.40.50.2000">
    <property type="entry name" value="Glycogen Phosphorylase B"/>
    <property type="match status" value="2"/>
</dbReference>
<evidence type="ECO:0000256" key="6">
    <source>
        <dbReference type="ARBA" id="ARBA00022679"/>
    </source>
</evidence>
<reference evidence="14 15" key="1">
    <citation type="submission" date="2019-12" db="EMBL/GenBank/DDBJ databases">
        <authorList>
            <person name="Huq M.A."/>
        </authorList>
    </citation>
    <scope>NUCLEOTIDE SEQUENCE [LARGE SCALE GENOMIC DNA]</scope>
    <source>
        <strain evidence="14 15">MAH-25</strain>
    </source>
</reference>
<comment type="subcellular location">
    <subcellularLocation>
        <location evidence="1">Cell inner membrane</location>
        <topology evidence="1">Peripheral membrane protein</topology>
        <orientation evidence="1">Cytoplasmic side</orientation>
    </subcellularLocation>
</comment>
<dbReference type="GO" id="GO:0009244">
    <property type="term" value="P:lipopolysaccharide core region biosynthetic process"/>
    <property type="evidence" value="ECO:0007669"/>
    <property type="project" value="InterPro"/>
</dbReference>
<dbReference type="InterPro" id="IPR011908">
    <property type="entry name" value="LipoPS_heptosylTferase-I"/>
</dbReference>
<evidence type="ECO:0000256" key="10">
    <source>
        <dbReference type="ARBA" id="ARBA00044041"/>
    </source>
</evidence>
<dbReference type="InterPro" id="IPR051199">
    <property type="entry name" value="LPS_LOS_Heptosyltrfase"/>
</dbReference>
<comment type="catalytic activity">
    <reaction evidence="13">
        <text>an alpha-Kdo-(2-&gt;4)-alpha-Kdo-(2-&gt;6)-lipid A + ADP-L-glycero-beta-D-manno-heptose = an L-alpha-D-Hep-(1-&gt;5)-[alpha-Kdo-(2-&gt;4)]-alpha-Kdo-(2-&gt;6)-lipid A + ADP + H(+)</text>
        <dbReference type="Rhea" id="RHEA:74067"/>
        <dbReference type="ChEBI" id="CHEBI:15378"/>
        <dbReference type="ChEBI" id="CHEBI:61506"/>
        <dbReference type="ChEBI" id="CHEBI:176431"/>
        <dbReference type="ChEBI" id="CHEBI:193068"/>
        <dbReference type="ChEBI" id="CHEBI:456216"/>
        <dbReference type="EC" id="2.4.99.23"/>
    </reaction>
</comment>
<evidence type="ECO:0000313" key="15">
    <source>
        <dbReference type="Proteomes" id="UP000469385"/>
    </source>
</evidence>
<dbReference type="Proteomes" id="UP000469385">
    <property type="component" value="Unassembled WGS sequence"/>
</dbReference>
<keyword evidence="8" id="KW-0472">Membrane</keyword>
<comment type="pathway">
    <text evidence="2">Bacterial outer membrane biogenesis; LPS core biosynthesis.</text>
</comment>
<evidence type="ECO:0000256" key="8">
    <source>
        <dbReference type="ARBA" id="ARBA00023136"/>
    </source>
</evidence>
<dbReference type="EMBL" id="WSEL01000003">
    <property type="protein sequence ID" value="MVQ29474.1"/>
    <property type="molecule type" value="Genomic_DNA"/>
</dbReference>
<dbReference type="PANTHER" id="PTHR30160:SF19">
    <property type="entry name" value="LIPOPOLYSACCHARIDE HEPTOSYLTRANSFERASE 1"/>
    <property type="match status" value="1"/>
</dbReference>
<evidence type="ECO:0000256" key="2">
    <source>
        <dbReference type="ARBA" id="ARBA00004713"/>
    </source>
</evidence>
<keyword evidence="4" id="KW-0997">Cell inner membrane</keyword>
<dbReference type="GO" id="GO:0005829">
    <property type="term" value="C:cytosol"/>
    <property type="evidence" value="ECO:0007669"/>
    <property type="project" value="TreeGrafter"/>
</dbReference>
<evidence type="ECO:0000256" key="1">
    <source>
        <dbReference type="ARBA" id="ARBA00004515"/>
    </source>
</evidence>
<dbReference type="SUPFAM" id="SSF53756">
    <property type="entry name" value="UDP-Glycosyltransferase/glycogen phosphorylase"/>
    <property type="match status" value="1"/>
</dbReference>
<comment type="similarity">
    <text evidence="9">Belongs to the glycosyltransferase 9 family.</text>
</comment>
<organism evidence="14 15">
    <name type="scientific">Ramlibacter pinisoli</name>
    <dbReference type="NCBI Taxonomy" id="2682844"/>
    <lineage>
        <taxon>Bacteria</taxon>
        <taxon>Pseudomonadati</taxon>
        <taxon>Pseudomonadota</taxon>
        <taxon>Betaproteobacteria</taxon>
        <taxon>Burkholderiales</taxon>
        <taxon>Comamonadaceae</taxon>
        <taxon>Ramlibacter</taxon>
    </lineage>
</organism>
<dbReference type="CDD" id="cd03789">
    <property type="entry name" value="GT9_LPS_heptosyltransferase"/>
    <property type="match status" value="1"/>
</dbReference>
<dbReference type="AlphaFoldDB" id="A0A6N8IRL0"/>
<dbReference type="RefSeq" id="WP_157397476.1">
    <property type="nucleotide sequence ID" value="NZ_WSEL01000003.1"/>
</dbReference>